<accession>A0AAW0RK51</accession>
<proteinExistence type="predicted"/>
<gene>
    <name evidence="3" type="ORF">G3M48_008887</name>
</gene>
<evidence type="ECO:0000256" key="2">
    <source>
        <dbReference type="SAM" id="Phobius"/>
    </source>
</evidence>
<feature type="compositionally biased region" description="Polar residues" evidence="1">
    <location>
        <begin position="193"/>
        <end position="208"/>
    </location>
</feature>
<comment type="caution">
    <text evidence="3">The sequence shown here is derived from an EMBL/GenBank/DDBJ whole genome shotgun (WGS) entry which is preliminary data.</text>
</comment>
<reference evidence="3 4" key="1">
    <citation type="submission" date="2020-02" db="EMBL/GenBank/DDBJ databases">
        <title>Comparative genomics of the hypocrealean fungal genus Beauvera.</title>
        <authorList>
            <person name="Showalter D.N."/>
            <person name="Bushley K.E."/>
            <person name="Rehner S.A."/>
        </authorList>
    </citation>
    <scope>NUCLEOTIDE SEQUENCE [LARGE SCALE GENOMIC DNA]</scope>
    <source>
        <strain evidence="3 4">ARSEF4384</strain>
    </source>
</reference>
<dbReference type="Proteomes" id="UP001397290">
    <property type="component" value="Unassembled WGS sequence"/>
</dbReference>
<name>A0AAW0RK51_9HYPO</name>
<evidence type="ECO:0000256" key="1">
    <source>
        <dbReference type="SAM" id="MobiDB-lite"/>
    </source>
</evidence>
<protein>
    <submittedName>
        <fullName evidence="3">Uncharacterized protein</fullName>
    </submittedName>
</protein>
<keyword evidence="2" id="KW-0472">Membrane</keyword>
<keyword evidence="2" id="KW-0812">Transmembrane</keyword>
<evidence type="ECO:0000313" key="3">
    <source>
        <dbReference type="EMBL" id="KAK8142363.1"/>
    </source>
</evidence>
<evidence type="ECO:0000313" key="4">
    <source>
        <dbReference type="Proteomes" id="UP001397290"/>
    </source>
</evidence>
<keyword evidence="4" id="KW-1185">Reference proteome</keyword>
<sequence length="449" mass="48203">MQYRVNNLQKGSDISVCLVGLVCHAAAFAKAAQRGDVTTLLKARCIIYLVTSTPAVALLVLFTKDDAELSNYILLNILQVGNGLCTSAASAELCYMLPARTAPLQGVASQLLGIASIAQKLTSFTLASSHGRGRAQQPLLPTPPRRRADTTAIAGGEGPIYVDMGPSGGAAVGYDVPSAGSTESGISHCYSMSPDSDTKTGQSDTSTLPRRRKGHLKSRQGSCYRLAIPCTYASKDTCAEEYAETTNFSLEDFRFYEQFSTTTTGDPRWMECVAMVPEHPFLAHAVLGLGATHISCGTSGDFKLQALSHRNAAIKLLTAQSSKLPSDYKSLCAILAAFLCLTAQSALFDADPVEYMTLSRSGYFIAITGGISKSTFPGFTPAAHDKIPDELLQKHESADISDIKDFNRSLESLEPLLQTDYEKSYYALLSKIHPAIHISSSEGKQRICV</sequence>
<feature type="transmembrane region" description="Helical" evidence="2">
    <location>
        <begin position="41"/>
        <end position="62"/>
    </location>
</feature>
<dbReference type="AlphaFoldDB" id="A0AAW0RK51"/>
<dbReference type="EMBL" id="JAAHCF010000692">
    <property type="protein sequence ID" value="KAK8142363.1"/>
    <property type="molecule type" value="Genomic_DNA"/>
</dbReference>
<feature type="region of interest" description="Disordered" evidence="1">
    <location>
        <begin position="128"/>
        <end position="147"/>
    </location>
</feature>
<organism evidence="3 4">
    <name type="scientific">Beauveria asiatica</name>
    <dbReference type="NCBI Taxonomy" id="1069075"/>
    <lineage>
        <taxon>Eukaryota</taxon>
        <taxon>Fungi</taxon>
        <taxon>Dikarya</taxon>
        <taxon>Ascomycota</taxon>
        <taxon>Pezizomycotina</taxon>
        <taxon>Sordariomycetes</taxon>
        <taxon>Hypocreomycetidae</taxon>
        <taxon>Hypocreales</taxon>
        <taxon>Cordycipitaceae</taxon>
        <taxon>Beauveria</taxon>
    </lineage>
</organism>
<feature type="region of interest" description="Disordered" evidence="1">
    <location>
        <begin position="185"/>
        <end position="216"/>
    </location>
</feature>
<keyword evidence="2" id="KW-1133">Transmembrane helix</keyword>